<gene>
    <name evidence="1" type="ORF">FYJ61_00145</name>
</gene>
<proteinExistence type="predicted"/>
<accession>A0A844FK80</accession>
<comment type="caution">
    <text evidence="1">The sequence shown here is derived from an EMBL/GenBank/DDBJ whole genome shotgun (WGS) entry which is preliminary data.</text>
</comment>
<dbReference type="EMBL" id="VUMW01000001">
    <property type="protein sequence ID" value="MST78921.1"/>
    <property type="molecule type" value="Genomic_DNA"/>
</dbReference>
<dbReference type="AlphaFoldDB" id="A0A844FK80"/>
<name>A0A844FK80_9LACO</name>
<sequence length="277" mass="31091">MVTEKEIWDQVEAGELTLEDVKKKGWLTSVTGRIKKVKQPRGGFIKPKEFDAIQLPGGGIDDLNPEENVHPSLVGMAVDYLTRFMTGATAREAFAIAEMGTDILGEGELFKKWIGQVQGLDDQSIIAALDLCRFDAVVRAGIMTPPKPLGAPSQATIENVRTMVERSLDFFDEYGPKVMDGLTFEGGYTGYVRSGDGDFMTSDTLWDFKVSKQKLKSAHTLQLLMYWRMGLHSIHPEYQQVKYLGIYNPRQNVVYRLPVDKIPPYVSEVVEKFVIGY</sequence>
<dbReference type="Proteomes" id="UP000452141">
    <property type="component" value="Unassembled WGS sequence"/>
</dbReference>
<organism evidence="1 2">
    <name type="scientific">Lactobacillus equicursoris</name>
    <dbReference type="NCBI Taxonomy" id="420645"/>
    <lineage>
        <taxon>Bacteria</taxon>
        <taxon>Bacillati</taxon>
        <taxon>Bacillota</taxon>
        <taxon>Bacilli</taxon>
        <taxon>Lactobacillales</taxon>
        <taxon>Lactobacillaceae</taxon>
        <taxon>Lactobacillus</taxon>
    </lineage>
</organism>
<protein>
    <recommendedName>
        <fullName evidence="3">PD-(D/E)XK endonuclease-like domain-containing protein</fullName>
    </recommendedName>
</protein>
<evidence type="ECO:0000313" key="2">
    <source>
        <dbReference type="Proteomes" id="UP000452141"/>
    </source>
</evidence>
<evidence type="ECO:0008006" key="3">
    <source>
        <dbReference type="Google" id="ProtNLM"/>
    </source>
</evidence>
<evidence type="ECO:0000313" key="1">
    <source>
        <dbReference type="EMBL" id="MST78921.1"/>
    </source>
</evidence>
<reference evidence="1 2" key="1">
    <citation type="submission" date="2019-08" db="EMBL/GenBank/DDBJ databases">
        <title>In-depth cultivation of the pig gut microbiome towards novel bacterial diversity and tailored functional studies.</title>
        <authorList>
            <person name="Wylensek D."/>
            <person name="Hitch T.C.A."/>
            <person name="Clavel T."/>
        </authorList>
    </citation>
    <scope>NUCLEOTIDE SEQUENCE [LARGE SCALE GENOMIC DNA]</scope>
    <source>
        <strain evidence="1 2">WCA-470BD-2E</strain>
    </source>
</reference>